<dbReference type="Proteomes" id="UP000002534">
    <property type="component" value="Chromosome"/>
</dbReference>
<sequence length="337" mass="38989">MFGLFDKTPSKTAVSARLQAGCFGKMPIHSDFIRYNLAIREASNFEKWLQEGVSNIARKHPKGWPSVYRSFPMHHFVLSGNEHERSLIGCLTSSRDKSGRIYPFSILATTANDVYHTNRASLPLIHRTYFQKAEALLNSTKELSSVPALLEKLDALGTDIPMYTPQELVKQQIRLLETIPLKNYWCGLQAQVTAREQFWCAFYDIMKTVQNRGPSRTNWGIRIPIPAEDDQTHYVVFWVQMIEAILEDRIWRAQYFWSKGNADHPACITLFFKPLPPSYLLPLLNQELNDNTIFDLGCEWPTLQTFTSRVDLRRLLEKDSIPMLDVLYRTGRREMLL</sequence>
<dbReference type="KEGG" id="pca:Pcar_2812"/>
<dbReference type="AlphaFoldDB" id="Q3A0R0"/>
<dbReference type="Gene3D" id="3.40.1730.10">
    <property type="entry name" value="pa0076 domain"/>
    <property type="match status" value="1"/>
</dbReference>
<dbReference type="STRING" id="338963.Pcar_2812"/>
<dbReference type="Pfam" id="PF09867">
    <property type="entry name" value="TagF_N"/>
    <property type="match status" value="1"/>
</dbReference>
<protein>
    <recommendedName>
        <fullName evidence="3">Type VI secretion system-associated protein TagF</fullName>
    </recommendedName>
</protein>
<organism evidence="1 2">
    <name type="scientific">Syntrophotalea carbinolica (strain DSM 2380 / NBRC 103641 / GraBd1)</name>
    <name type="common">Pelobacter carbinolicus</name>
    <dbReference type="NCBI Taxonomy" id="338963"/>
    <lineage>
        <taxon>Bacteria</taxon>
        <taxon>Pseudomonadati</taxon>
        <taxon>Thermodesulfobacteriota</taxon>
        <taxon>Desulfuromonadia</taxon>
        <taxon>Desulfuromonadales</taxon>
        <taxon>Syntrophotaleaceae</taxon>
        <taxon>Syntrophotalea</taxon>
    </lineage>
</organism>
<dbReference type="NCBIfam" id="TIGR03373">
    <property type="entry name" value="VI_minor_4"/>
    <property type="match status" value="1"/>
</dbReference>
<evidence type="ECO:0008006" key="3">
    <source>
        <dbReference type="Google" id="ProtNLM"/>
    </source>
</evidence>
<proteinExistence type="predicted"/>
<dbReference type="HOGENOM" id="CLU_818264_0_0_7"/>
<evidence type="ECO:0000313" key="1">
    <source>
        <dbReference type="EMBL" id="ABA90047.1"/>
    </source>
</evidence>
<reference evidence="1 2" key="2">
    <citation type="journal article" date="2012" name="BMC Genomics">
        <title>The genome of Pelobacter carbinolicus reveals surprising metabolic capabilities and physiological features.</title>
        <authorList>
            <person name="Aklujkar M."/>
            <person name="Haveman S.A."/>
            <person name="Didonato R.Jr."/>
            <person name="Chertkov O."/>
            <person name="Han C.S."/>
            <person name="Land M.L."/>
            <person name="Brown P."/>
            <person name="Lovley D.R."/>
        </authorList>
    </citation>
    <scope>NUCLEOTIDE SEQUENCE [LARGE SCALE GENOMIC DNA]</scope>
    <source>
        <strain evidence="2">DSM 2380 / NBRC 103641 / GraBd1</strain>
    </source>
</reference>
<dbReference type="EMBL" id="CP000142">
    <property type="protein sequence ID" value="ABA90047.1"/>
    <property type="molecule type" value="Genomic_DNA"/>
</dbReference>
<reference evidence="2" key="1">
    <citation type="submission" date="2005-10" db="EMBL/GenBank/DDBJ databases">
        <title>Complete sequence of Pelobacter carbinolicus DSM 2380.</title>
        <authorList>
            <person name="Copeland A."/>
            <person name="Lucas S."/>
            <person name="Lapidus A."/>
            <person name="Barry K."/>
            <person name="Detter J.C."/>
            <person name="Glavina T."/>
            <person name="Hammon N."/>
            <person name="Israni S."/>
            <person name="Pitluck S."/>
            <person name="Chertkov O."/>
            <person name="Schmutz J."/>
            <person name="Larimer F."/>
            <person name="Land M."/>
            <person name="Kyrpides N."/>
            <person name="Ivanova N."/>
            <person name="Richardson P."/>
        </authorList>
    </citation>
    <scope>NUCLEOTIDE SEQUENCE [LARGE SCALE GENOMIC DNA]</scope>
    <source>
        <strain evidence="2">DSM 2380 / NBRC 103641 / GraBd1</strain>
    </source>
</reference>
<accession>Q3A0R0</accession>
<dbReference type="InterPro" id="IPR017748">
    <property type="entry name" value="TagF"/>
</dbReference>
<evidence type="ECO:0000313" key="2">
    <source>
        <dbReference type="Proteomes" id="UP000002534"/>
    </source>
</evidence>
<dbReference type="RefSeq" id="WP_011342592.1">
    <property type="nucleotide sequence ID" value="NC_007498.2"/>
</dbReference>
<dbReference type="eggNOG" id="COG3913">
    <property type="taxonomic scope" value="Bacteria"/>
</dbReference>
<name>Q3A0R0_SYNC1</name>
<keyword evidence="2" id="KW-1185">Reference proteome</keyword>
<dbReference type="InterPro" id="IPR038225">
    <property type="entry name" value="TagF_sf"/>
</dbReference>
<dbReference type="OrthoDB" id="9801841at2"/>
<gene>
    <name evidence="1" type="ordered locus">Pcar_2812</name>
</gene>